<dbReference type="EMBL" id="PFMR01000190">
    <property type="protein sequence ID" value="PIZ16383.1"/>
    <property type="molecule type" value="Genomic_DNA"/>
</dbReference>
<feature type="chain" id="PRO_5014986602" description="PrcB C-terminal domain-containing protein" evidence="1">
    <location>
        <begin position="23"/>
        <end position="186"/>
    </location>
</feature>
<name>A0A2M7SAS8_9BACT</name>
<sequence length="186" mass="20743">MKIVKIMFAAIILMCAISSARAETVTLDAKAVYCNLMESSPGRIKNAQLYACCGSPEDIRKDLSGSIVRGEKRPPAIFSENDAVTLVVFRGLFWNGGRSVRIEKVERAGNTFYVHAAYINTARGLFVIQARTYPAALVDIGRLLKGKYEAKLMVTRVTRDWKGGYVDIVQEKEKDKERASISFEIK</sequence>
<evidence type="ECO:0000259" key="2">
    <source>
        <dbReference type="Pfam" id="PF14343"/>
    </source>
</evidence>
<dbReference type="Pfam" id="PF14343">
    <property type="entry name" value="PrcB_C"/>
    <property type="match status" value="1"/>
</dbReference>
<evidence type="ECO:0000313" key="4">
    <source>
        <dbReference type="Proteomes" id="UP000229307"/>
    </source>
</evidence>
<organism evidence="3 4">
    <name type="scientific">Candidatus Desantisbacteria bacterium CG_4_10_14_0_8_um_filter_48_22</name>
    <dbReference type="NCBI Taxonomy" id="1974543"/>
    <lineage>
        <taxon>Bacteria</taxon>
        <taxon>Candidatus Desantisiibacteriota</taxon>
    </lineage>
</organism>
<keyword evidence="1" id="KW-0732">Signal</keyword>
<evidence type="ECO:0000256" key="1">
    <source>
        <dbReference type="SAM" id="SignalP"/>
    </source>
</evidence>
<feature type="domain" description="PrcB C-terminal" evidence="2">
    <location>
        <begin position="86"/>
        <end position="140"/>
    </location>
</feature>
<protein>
    <recommendedName>
        <fullName evidence="2">PrcB C-terminal domain-containing protein</fullName>
    </recommendedName>
</protein>
<proteinExistence type="predicted"/>
<dbReference type="Proteomes" id="UP000229307">
    <property type="component" value="Unassembled WGS sequence"/>
</dbReference>
<evidence type="ECO:0000313" key="3">
    <source>
        <dbReference type="EMBL" id="PIZ16383.1"/>
    </source>
</evidence>
<comment type="caution">
    <text evidence="3">The sequence shown here is derived from an EMBL/GenBank/DDBJ whole genome shotgun (WGS) entry which is preliminary data.</text>
</comment>
<dbReference type="AlphaFoldDB" id="A0A2M7SAS8"/>
<gene>
    <name evidence="3" type="ORF">COY52_07175</name>
</gene>
<reference evidence="4" key="1">
    <citation type="submission" date="2017-09" db="EMBL/GenBank/DDBJ databases">
        <title>Depth-based differentiation of microbial function through sediment-hosted aquifers and enrichment of novel symbionts in the deep terrestrial subsurface.</title>
        <authorList>
            <person name="Probst A.J."/>
            <person name="Ladd B."/>
            <person name="Jarett J.K."/>
            <person name="Geller-Mcgrath D.E."/>
            <person name="Sieber C.M.K."/>
            <person name="Emerson J.B."/>
            <person name="Anantharaman K."/>
            <person name="Thomas B.C."/>
            <person name="Malmstrom R."/>
            <person name="Stieglmeier M."/>
            <person name="Klingl A."/>
            <person name="Woyke T."/>
            <person name="Ryan C.M."/>
            <person name="Banfield J.F."/>
        </authorList>
    </citation>
    <scope>NUCLEOTIDE SEQUENCE [LARGE SCALE GENOMIC DNA]</scope>
</reference>
<dbReference type="InterPro" id="IPR025748">
    <property type="entry name" value="PrcB_C_dom"/>
</dbReference>
<accession>A0A2M7SAS8</accession>
<feature type="signal peptide" evidence="1">
    <location>
        <begin position="1"/>
        <end position="22"/>
    </location>
</feature>